<keyword evidence="2" id="KW-1185">Reference proteome</keyword>
<evidence type="ECO:0000313" key="1">
    <source>
        <dbReference type="EMBL" id="OKY78631.1"/>
    </source>
</evidence>
<dbReference type="InParanoid" id="A0A1Q6DW88"/>
<organism evidence="1 2">
    <name type="scientific">Methanohalarchaeum thermophilum</name>
    <dbReference type="NCBI Taxonomy" id="1903181"/>
    <lineage>
        <taxon>Archaea</taxon>
        <taxon>Methanobacteriati</taxon>
        <taxon>Methanobacteriota</taxon>
        <taxon>Methanonatronarchaeia</taxon>
        <taxon>Methanonatronarchaeales</taxon>
        <taxon>Methanonatronarchaeaceae</taxon>
        <taxon>Candidatus Methanohalarchaeum</taxon>
    </lineage>
</organism>
<reference evidence="1" key="1">
    <citation type="submission" date="2016-12" db="EMBL/GenBank/DDBJ databases">
        <title>Discovery of methanogenic haloarchaea.</title>
        <authorList>
            <person name="Sorokin D.Y."/>
            <person name="Makarova K.S."/>
            <person name="Abbas B."/>
            <person name="Ferrer M."/>
            <person name="Golyshin P.N."/>
        </authorList>
    </citation>
    <scope>NUCLEOTIDE SEQUENCE [LARGE SCALE GENOMIC DNA]</scope>
    <source>
        <strain evidence="1">HMET1</strain>
    </source>
</reference>
<name>A0A1Q6DW88_METT1</name>
<sequence length="66" mass="7580">MSENLSVCNGSSPRKPIIKLYMWSGPIIHKPLPKSLILVGVVDMELDKLNKKGWYVNKNIFIIQFH</sequence>
<dbReference type="AlphaFoldDB" id="A0A1Q6DW88"/>
<accession>A0A1Q6DW88</accession>
<gene>
    <name evidence="1" type="ORF">BTN85_1128</name>
</gene>
<dbReference type="EMBL" id="MSDW01000001">
    <property type="protein sequence ID" value="OKY78631.1"/>
    <property type="molecule type" value="Genomic_DNA"/>
</dbReference>
<protein>
    <submittedName>
        <fullName evidence="1">Uncharacterized protein</fullName>
    </submittedName>
</protein>
<comment type="caution">
    <text evidence="1">The sequence shown here is derived from an EMBL/GenBank/DDBJ whole genome shotgun (WGS) entry which is preliminary data.</text>
</comment>
<proteinExistence type="predicted"/>
<dbReference type="Proteomes" id="UP000185744">
    <property type="component" value="Unassembled WGS sequence"/>
</dbReference>
<dbReference type="STRING" id="1903181.BTN85_1128"/>
<evidence type="ECO:0000313" key="2">
    <source>
        <dbReference type="Proteomes" id="UP000185744"/>
    </source>
</evidence>